<dbReference type="InterPro" id="IPR036291">
    <property type="entry name" value="NAD(P)-bd_dom_sf"/>
</dbReference>
<dbReference type="Proteomes" id="UP000838821">
    <property type="component" value="Unassembled WGS sequence"/>
</dbReference>
<accession>A0ABM9CBX0</accession>
<proteinExistence type="predicted"/>
<dbReference type="PANTHER" id="PTHR43818">
    <property type="entry name" value="BCDNA.GH03377"/>
    <property type="match status" value="1"/>
</dbReference>
<evidence type="ECO:0000259" key="2">
    <source>
        <dbReference type="Pfam" id="PF01408"/>
    </source>
</evidence>
<dbReference type="SUPFAM" id="SSF51735">
    <property type="entry name" value="NAD(P)-binding Rossmann-fold domains"/>
    <property type="match status" value="1"/>
</dbReference>
<evidence type="ECO:0000256" key="1">
    <source>
        <dbReference type="ARBA" id="ARBA00023002"/>
    </source>
</evidence>
<feature type="domain" description="Gfo/Idh/MocA-like oxidoreductase N-terminal" evidence="2">
    <location>
        <begin position="4"/>
        <end position="117"/>
    </location>
</feature>
<sequence length="365" mass="38987">MSKMKVGIIGCGNISAAYMKNIPNYAHLKLVACADIDVSKAEARAEEFGIAHAYTVEQLLADPQVDIVINLTIPAVHAAVCIQILEAGKHAYVEKPLAVTREEGLQILEVAKRKGLLIGSAPDTFLGGGIQTCVKLIQDGWIGTPIAATAFMMGKGHEHWHPDPEFYYAKGGGPMFDMGPYYLTALVALLGPIRRVTGSTAVSFPERTISSEKKRGQKIQVDTPTHVAGVLDFHNGAIATLVTSFDIMAGTQLPHIEIYGSHGSLSVPNPNNFGGEVLIRKPSSAVYEPIPLSHGYIDNNRGLGVAAMAQALITGDSSAHRANGELAYHVLEAMHGFHDASDSGQHYVMKSSCEKPAAMNPLTVL</sequence>
<protein>
    <submittedName>
        <fullName evidence="4">Inositol 2-dehydrogenase/D-chiro-inositol 3-dehydrogenase</fullName>
        <ecNumber evidence="4">1.1.1.369</ecNumber>
    </submittedName>
</protein>
<name>A0ABM9CBX0_9BACL</name>
<dbReference type="Pfam" id="PF01408">
    <property type="entry name" value="GFO_IDH_MocA"/>
    <property type="match status" value="1"/>
</dbReference>
<organism evidence="4 5">
    <name type="scientific">Paenibacillus allorhizoplanae</name>
    <dbReference type="NCBI Taxonomy" id="2905648"/>
    <lineage>
        <taxon>Bacteria</taxon>
        <taxon>Bacillati</taxon>
        <taxon>Bacillota</taxon>
        <taxon>Bacilli</taxon>
        <taxon>Bacillales</taxon>
        <taxon>Paenibacillaceae</taxon>
        <taxon>Paenibacillus</taxon>
    </lineage>
</organism>
<feature type="domain" description="GFO/IDH/MocA-like oxidoreductase" evidence="3">
    <location>
        <begin position="131"/>
        <end position="265"/>
    </location>
</feature>
<gene>
    <name evidence="4" type="primary">iolG_19</name>
    <name evidence="4" type="ORF">PAECIP111891_03432</name>
</gene>
<dbReference type="PANTHER" id="PTHR43818:SF11">
    <property type="entry name" value="BCDNA.GH03377"/>
    <property type="match status" value="1"/>
</dbReference>
<evidence type="ECO:0000259" key="3">
    <source>
        <dbReference type="Pfam" id="PF22725"/>
    </source>
</evidence>
<keyword evidence="5" id="KW-1185">Reference proteome</keyword>
<dbReference type="Pfam" id="PF22725">
    <property type="entry name" value="GFO_IDH_MocA_C3"/>
    <property type="match status" value="1"/>
</dbReference>
<dbReference type="EMBL" id="CAKMMW010000009">
    <property type="protein sequence ID" value="CAH1209887.1"/>
    <property type="molecule type" value="Genomic_DNA"/>
</dbReference>
<dbReference type="RefSeq" id="WP_236288999.1">
    <property type="nucleotide sequence ID" value="NZ_CAKMMW010000009.1"/>
</dbReference>
<dbReference type="InterPro" id="IPR000683">
    <property type="entry name" value="Gfo/Idh/MocA-like_OxRdtase_N"/>
</dbReference>
<evidence type="ECO:0000313" key="5">
    <source>
        <dbReference type="Proteomes" id="UP000838821"/>
    </source>
</evidence>
<keyword evidence="1 4" id="KW-0560">Oxidoreductase</keyword>
<dbReference type="SUPFAM" id="SSF55347">
    <property type="entry name" value="Glyceraldehyde-3-phosphate dehydrogenase-like, C-terminal domain"/>
    <property type="match status" value="1"/>
</dbReference>
<dbReference type="InterPro" id="IPR055170">
    <property type="entry name" value="GFO_IDH_MocA-like_dom"/>
</dbReference>
<comment type="caution">
    <text evidence="4">The sequence shown here is derived from an EMBL/GenBank/DDBJ whole genome shotgun (WGS) entry which is preliminary data.</text>
</comment>
<evidence type="ECO:0000313" key="4">
    <source>
        <dbReference type="EMBL" id="CAH1209887.1"/>
    </source>
</evidence>
<dbReference type="InterPro" id="IPR050463">
    <property type="entry name" value="Gfo/Idh/MocA_oxidrdct_glycsds"/>
</dbReference>
<dbReference type="GO" id="GO:0016491">
    <property type="term" value="F:oxidoreductase activity"/>
    <property type="evidence" value="ECO:0007669"/>
    <property type="project" value="UniProtKB-KW"/>
</dbReference>
<dbReference type="Gene3D" id="3.30.360.10">
    <property type="entry name" value="Dihydrodipicolinate Reductase, domain 2"/>
    <property type="match status" value="1"/>
</dbReference>
<reference evidence="4" key="1">
    <citation type="submission" date="2022-01" db="EMBL/GenBank/DDBJ databases">
        <authorList>
            <person name="Criscuolo A."/>
        </authorList>
    </citation>
    <scope>NUCLEOTIDE SEQUENCE</scope>
    <source>
        <strain evidence="4">CIP111891</strain>
    </source>
</reference>
<dbReference type="EC" id="1.1.1.369" evidence="4"/>
<dbReference type="Gene3D" id="3.40.50.720">
    <property type="entry name" value="NAD(P)-binding Rossmann-like Domain"/>
    <property type="match status" value="1"/>
</dbReference>